<dbReference type="PROSITE" id="PS50222">
    <property type="entry name" value="EF_HAND_2"/>
    <property type="match status" value="1"/>
</dbReference>
<comment type="caution">
    <text evidence="2">The sequence shown here is derived from an EMBL/GenBank/DDBJ whole genome shotgun (WGS) entry which is preliminary data.</text>
</comment>
<sequence length="179" mass="19465">MENRNKRMLKILAVTATLTAGSASLGEAFENPFGAPIDVLPETEVMVDAARAFDKIDMNRDGLIDEDEYAAQRVVYAQLARFNRQIAIDGTITVRVPVPEEIGQTLTSPEKVALDAVARRDYRLRVGGGGFDRAGWEEARLETFFLNDTNGDGELRGKELKAYASYFAGQTLGSGSAGS</sequence>
<dbReference type="EMBL" id="JANIBC010000004">
    <property type="protein sequence ID" value="MCQ8185277.1"/>
    <property type="molecule type" value="Genomic_DNA"/>
</dbReference>
<accession>A0A9X2L925</accession>
<dbReference type="Proteomes" id="UP001142610">
    <property type="component" value="Unassembled WGS sequence"/>
</dbReference>
<reference evidence="2" key="1">
    <citation type="submission" date="2022-07" db="EMBL/GenBank/DDBJ databases">
        <title>Parvularcula maris sp. nov., an algicidal bacterium isolated from seawater.</title>
        <authorList>
            <person name="Li F."/>
        </authorList>
    </citation>
    <scope>NUCLEOTIDE SEQUENCE</scope>
    <source>
        <strain evidence="2">BGMRC 0090</strain>
    </source>
</reference>
<evidence type="ECO:0000313" key="3">
    <source>
        <dbReference type="Proteomes" id="UP001142610"/>
    </source>
</evidence>
<dbReference type="PROSITE" id="PS00018">
    <property type="entry name" value="EF_HAND_1"/>
    <property type="match status" value="1"/>
</dbReference>
<gene>
    <name evidence="2" type="ORF">NOG11_07710</name>
</gene>
<dbReference type="AlphaFoldDB" id="A0A9X2L925"/>
<dbReference type="Pfam" id="PF13202">
    <property type="entry name" value="EF-hand_5"/>
    <property type="match status" value="1"/>
</dbReference>
<dbReference type="GO" id="GO:0005509">
    <property type="term" value="F:calcium ion binding"/>
    <property type="evidence" value="ECO:0007669"/>
    <property type="project" value="InterPro"/>
</dbReference>
<dbReference type="RefSeq" id="WP_256619147.1">
    <property type="nucleotide sequence ID" value="NZ_JANIBC010000004.1"/>
</dbReference>
<organism evidence="2 3">
    <name type="scientific">Parvularcula maris</name>
    <dbReference type="NCBI Taxonomy" id="2965077"/>
    <lineage>
        <taxon>Bacteria</taxon>
        <taxon>Pseudomonadati</taxon>
        <taxon>Pseudomonadota</taxon>
        <taxon>Alphaproteobacteria</taxon>
        <taxon>Parvularculales</taxon>
        <taxon>Parvularculaceae</taxon>
        <taxon>Parvularcula</taxon>
    </lineage>
</organism>
<feature type="domain" description="EF-hand" evidence="1">
    <location>
        <begin position="44"/>
        <end position="79"/>
    </location>
</feature>
<dbReference type="InterPro" id="IPR011992">
    <property type="entry name" value="EF-hand-dom_pair"/>
</dbReference>
<evidence type="ECO:0000259" key="1">
    <source>
        <dbReference type="PROSITE" id="PS50222"/>
    </source>
</evidence>
<evidence type="ECO:0000313" key="2">
    <source>
        <dbReference type="EMBL" id="MCQ8185277.1"/>
    </source>
</evidence>
<dbReference type="InterPro" id="IPR018247">
    <property type="entry name" value="EF_Hand_1_Ca_BS"/>
</dbReference>
<dbReference type="SUPFAM" id="SSF47473">
    <property type="entry name" value="EF-hand"/>
    <property type="match status" value="1"/>
</dbReference>
<keyword evidence="3" id="KW-1185">Reference proteome</keyword>
<protein>
    <recommendedName>
        <fullName evidence="1">EF-hand domain-containing protein</fullName>
    </recommendedName>
</protein>
<dbReference type="Gene3D" id="1.10.238.10">
    <property type="entry name" value="EF-hand"/>
    <property type="match status" value="1"/>
</dbReference>
<dbReference type="InterPro" id="IPR002048">
    <property type="entry name" value="EF_hand_dom"/>
</dbReference>
<proteinExistence type="predicted"/>
<name>A0A9X2L925_9PROT</name>